<dbReference type="AlphaFoldDB" id="A0A7D7MGA8"/>
<sequence>MPRAGDAFLQMKQSTAITPPSHIPLSIDHQWIREKETEAQSLEATNEI</sequence>
<dbReference type="Proteomes" id="UP000514716">
    <property type="component" value="Chromosome"/>
</dbReference>
<reference evidence="1 2" key="1">
    <citation type="submission" date="2020-07" db="EMBL/GenBank/DDBJ databases">
        <title>Screening of a cold-adapted Planococcus bacterium producing protease in traditional shrimp paste and protease identification by genome sequencing.</title>
        <authorList>
            <person name="Gao R."/>
            <person name="Leng W."/>
            <person name="Chu Q."/>
            <person name="Wu X."/>
            <person name="Liu H."/>
            <person name="Li X."/>
        </authorList>
    </citation>
    <scope>NUCLEOTIDE SEQUENCE [LARGE SCALE GENOMIC DNA]</scope>
    <source>
        <strain evidence="1 2">XJ11</strain>
    </source>
</reference>
<dbReference type="KEGG" id="pdec:H1Q58_00960"/>
<protein>
    <submittedName>
        <fullName evidence="1">Uncharacterized protein</fullName>
    </submittedName>
</protein>
<proteinExistence type="predicted"/>
<gene>
    <name evidence="1" type="ORF">H1Q58_00960</name>
</gene>
<keyword evidence="2" id="KW-1185">Reference proteome</keyword>
<name>A0A7D7MGA8_PLAMR</name>
<evidence type="ECO:0000313" key="2">
    <source>
        <dbReference type="Proteomes" id="UP000514716"/>
    </source>
</evidence>
<evidence type="ECO:0000313" key="1">
    <source>
        <dbReference type="EMBL" id="QMT17630.1"/>
    </source>
</evidence>
<organism evidence="1 2">
    <name type="scientific">Planococcus maritimus</name>
    <dbReference type="NCBI Taxonomy" id="192421"/>
    <lineage>
        <taxon>Bacteria</taxon>
        <taxon>Bacillati</taxon>
        <taxon>Bacillota</taxon>
        <taxon>Bacilli</taxon>
        <taxon>Bacillales</taxon>
        <taxon>Caryophanaceae</taxon>
        <taxon>Planococcus</taxon>
    </lineage>
</organism>
<accession>A0A7D7MGA8</accession>
<dbReference type="EMBL" id="CP059540">
    <property type="protein sequence ID" value="QMT17630.1"/>
    <property type="molecule type" value="Genomic_DNA"/>
</dbReference>